<evidence type="ECO:0000256" key="2">
    <source>
        <dbReference type="ARBA" id="ARBA00009500"/>
    </source>
</evidence>
<dbReference type="Gene3D" id="3.30.497.10">
    <property type="entry name" value="Antithrombin, subunit I, domain 2"/>
    <property type="match status" value="1"/>
</dbReference>
<evidence type="ECO:0000256" key="1">
    <source>
        <dbReference type="ARBA" id="ARBA00004613"/>
    </source>
</evidence>
<evidence type="ECO:0000256" key="3">
    <source>
        <dbReference type="ARBA" id="ARBA00022525"/>
    </source>
</evidence>
<keyword evidence="3" id="KW-0964">Secreted</keyword>
<dbReference type="GO" id="GO:0005615">
    <property type="term" value="C:extracellular space"/>
    <property type="evidence" value="ECO:0007669"/>
    <property type="project" value="InterPro"/>
</dbReference>
<accession>B5DFQ5</accession>
<evidence type="ECO:0000256" key="4">
    <source>
        <dbReference type="ARBA" id="ARBA00022690"/>
    </source>
</evidence>
<evidence type="ECO:0000256" key="6">
    <source>
        <dbReference type="ARBA" id="ARBA00022900"/>
    </source>
</evidence>
<dbReference type="AlphaFoldDB" id="B5DFQ5"/>
<feature type="non-terminal residue" evidence="14">
    <location>
        <position position="1"/>
    </location>
</feature>
<evidence type="ECO:0000313" key="14">
    <source>
        <dbReference type="EMBL" id="AAI69151.1"/>
    </source>
</evidence>
<reference evidence="14" key="1">
    <citation type="submission" date="2008-08" db="EMBL/GenBank/DDBJ databases">
        <authorList>
            <consortium name="NIH - Xenopus Gene Collection (XGC) project"/>
        </authorList>
    </citation>
    <scope>NUCLEOTIDE SEQUENCE [LARGE SCALE MRNA]</scope>
    <source>
        <tissue evidence="14">Thymus</tissue>
    </source>
</reference>
<evidence type="ECO:0000259" key="13">
    <source>
        <dbReference type="SMART" id="SM00093"/>
    </source>
</evidence>
<dbReference type="InterPro" id="IPR000215">
    <property type="entry name" value="Serpin_fam"/>
</dbReference>
<comment type="similarity">
    <text evidence="2 12">Belongs to the serpin family.</text>
</comment>
<organism evidence="14">
    <name type="scientific">Xenopus tropicalis</name>
    <name type="common">Western clawed frog</name>
    <name type="synonym">Silurana tropicalis</name>
    <dbReference type="NCBI Taxonomy" id="8364"/>
    <lineage>
        <taxon>Eukaryota</taxon>
        <taxon>Metazoa</taxon>
        <taxon>Chordata</taxon>
        <taxon>Craniata</taxon>
        <taxon>Vertebrata</taxon>
        <taxon>Euteleostomi</taxon>
        <taxon>Amphibia</taxon>
        <taxon>Batrachia</taxon>
        <taxon>Anura</taxon>
        <taxon>Pipoidea</taxon>
        <taxon>Pipidae</taxon>
        <taxon>Xenopodinae</taxon>
        <taxon>Xenopus</taxon>
        <taxon>Silurana</taxon>
    </lineage>
</organism>
<dbReference type="PANTHER" id="PTHR11461">
    <property type="entry name" value="SERINE PROTEASE INHIBITOR, SERPIN"/>
    <property type="match status" value="1"/>
</dbReference>
<feature type="domain" description="Serpin" evidence="13">
    <location>
        <begin position="62"/>
        <end position="428"/>
    </location>
</feature>
<comment type="subcellular location">
    <subcellularLocation>
        <location evidence="1">Secreted</location>
    </subcellularLocation>
</comment>
<dbReference type="MEROPS" id="I04.020"/>
<dbReference type="FunFam" id="2.30.39.10:FF:000006">
    <property type="entry name" value="Plasminogen activator inhibitor 1"/>
    <property type="match status" value="1"/>
</dbReference>
<evidence type="ECO:0000256" key="8">
    <source>
        <dbReference type="ARBA" id="ARBA00040523"/>
    </source>
</evidence>
<evidence type="ECO:0000256" key="12">
    <source>
        <dbReference type="RuleBase" id="RU000411"/>
    </source>
</evidence>
<proteinExistence type="evidence at transcript level"/>
<name>B5DFQ5_XENTR</name>
<dbReference type="PANTHER" id="PTHR11461:SF49">
    <property type="entry name" value="PLASMINOGEN ACTIVATOR INHIBITOR 1"/>
    <property type="match status" value="1"/>
</dbReference>
<dbReference type="GO" id="GO:0004867">
    <property type="term" value="F:serine-type endopeptidase inhibitor activity"/>
    <property type="evidence" value="ECO:0007669"/>
    <property type="project" value="UniProtKB-KW"/>
</dbReference>
<evidence type="ECO:0000256" key="5">
    <source>
        <dbReference type="ARBA" id="ARBA00022729"/>
    </source>
</evidence>
<keyword evidence="5" id="KW-0732">Signal</keyword>
<dbReference type="InterPro" id="IPR042178">
    <property type="entry name" value="Serpin_sf_1"/>
</dbReference>
<dbReference type="InterPro" id="IPR036186">
    <property type="entry name" value="Serpin_sf"/>
</dbReference>
<evidence type="ECO:0000256" key="9">
    <source>
        <dbReference type="ARBA" id="ARBA00041825"/>
    </source>
</evidence>
<dbReference type="PROSITE" id="PS00284">
    <property type="entry name" value="SERPIN"/>
    <property type="match status" value="1"/>
</dbReference>
<dbReference type="SUPFAM" id="SSF56574">
    <property type="entry name" value="Serpins"/>
    <property type="match status" value="1"/>
</dbReference>
<evidence type="ECO:0000256" key="11">
    <source>
        <dbReference type="ARBA" id="ARBA00066062"/>
    </source>
</evidence>
<dbReference type="EMBL" id="BC169151">
    <property type="protein sequence ID" value="AAI69151.1"/>
    <property type="molecule type" value="mRNA"/>
</dbReference>
<dbReference type="InterPro" id="IPR023796">
    <property type="entry name" value="Serpin_dom"/>
</dbReference>
<protein>
    <recommendedName>
        <fullName evidence="8">Plasminogen activator inhibitor 1</fullName>
    </recommendedName>
    <alternativeName>
        <fullName evidence="9">Endothelial plasminogen activator inhibitor</fullName>
    </alternativeName>
    <alternativeName>
        <fullName evidence="10">Serpin E1</fullName>
    </alternativeName>
</protein>
<evidence type="ECO:0000256" key="7">
    <source>
        <dbReference type="ARBA" id="ARBA00023180"/>
    </source>
</evidence>
<dbReference type="InterPro" id="IPR023795">
    <property type="entry name" value="Serpin_CS"/>
</dbReference>
<dbReference type="InterPro" id="IPR042185">
    <property type="entry name" value="Serpin_sf_2"/>
</dbReference>
<dbReference type="HOGENOM" id="CLU_023330_0_4_1"/>
<evidence type="ECO:0000256" key="10">
    <source>
        <dbReference type="ARBA" id="ARBA00043166"/>
    </source>
</evidence>
<dbReference type="SMART" id="SM00093">
    <property type="entry name" value="SERPIN"/>
    <property type="match status" value="1"/>
</dbReference>
<dbReference type="FunFam" id="3.30.497.10:FF:000006">
    <property type="entry name" value="Plasminogen activator inhibitor 1"/>
    <property type="match status" value="1"/>
</dbReference>
<comment type="subunit">
    <text evidence="11">Forms a heterodimer with TMPRSS7. Interacts with VTN. Binds LRP1B; binding is followed by internalization and degradation. Interacts with PPP1CB. In complex with PLAU/uPA, interacts with PLAUR/uPAR. Interacts with SORL1 and LRP1, either alone or in complex with PLAU; these interactions are abolished in the presence of LRPAP1/RAP. The ternary complex composed of PLAUR-PLAU-PAI1 also interacts with SORL1. Interacts with PLAT/tPA. Also interacts with SORL1, when complexed to PLAT/tPA.</text>
</comment>
<keyword evidence="7" id="KW-0325">Glycoprotein</keyword>
<keyword evidence="6" id="KW-0722">Serine protease inhibitor</keyword>
<sequence>KLAGKQLHRNNSLAVIYRTPGATDKMSRNLRCMIVVLLSLASVTSAQNRVSRVAQKGTSFGLRLFQEVLADQWGKNLGFSPYGVTSALSVLQSGAAGTTLDQIRKALNYGHKEWAVALALNKLREQISGQQKSAEDPKPVHIADGLFVQRDLSLTPGFLQRFQATFHRHLSQVNFTDVAQAKDIINQWVENKTDGMIKDLVGSNNIPPLTRLVLLSAVHFSGKWTVPFLEKATHQRPFYRSDGSHVQVQMMANTGKYNCSEFTTPDGDFYDVIELPYEGEELSMLIAAPYEKNVPLSAITNILTPELIAQWKAQMKKVTRLLVLPKFSLLSEVDLKKPLERLGITDMFTQETADFSRLSSEKPLYVSEAFQKIKVEVTEKGTRASAATAAILLARMAPLEVIMDHPFLFMVRHNPTGTLLFVGQVMEP</sequence>
<dbReference type="Pfam" id="PF00079">
    <property type="entry name" value="Serpin"/>
    <property type="match status" value="1"/>
</dbReference>
<keyword evidence="4" id="KW-0646">Protease inhibitor</keyword>
<dbReference type="Gene3D" id="2.30.39.10">
    <property type="entry name" value="Alpha-1-antitrypsin, domain 1"/>
    <property type="match status" value="1"/>
</dbReference>
<gene>
    <name evidence="14" type="primary">LOC100127732</name>
</gene>